<organism evidence="1 2">
    <name type="scientific">Prorocentrum cordatum</name>
    <dbReference type="NCBI Taxonomy" id="2364126"/>
    <lineage>
        <taxon>Eukaryota</taxon>
        <taxon>Sar</taxon>
        <taxon>Alveolata</taxon>
        <taxon>Dinophyceae</taxon>
        <taxon>Prorocentrales</taxon>
        <taxon>Prorocentraceae</taxon>
        <taxon>Prorocentrum</taxon>
    </lineage>
</organism>
<name>A0ABN9XSK1_9DINO</name>
<accession>A0ABN9XSK1</accession>
<sequence>IDEAAKRCARQRWPGALELGGVAMLRPGALGRAARTVAEGATLAEIGGGLPCVEAIKKAFSEHRCKSFVENVVGRPQGDVALVSEELRINPYRIEAIDMRLAGRPRLRWLSWKLVARERVAAVGGDGHCCRIKPHADPNLSLIWAEDGRGLLGLRRAPPTSAKACKGIGAAGGPAV</sequence>
<dbReference type="Proteomes" id="UP001189429">
    <property type="component" value="Unassembled WGS sequence"/>
</dbReference>
<dbReference type="EMBL" id="CAUYUJ010020948">
    <property type="protein sequence ID" value="CAK0901539.1"/>
    <property type="molecule type" value="Genomic_DNA"/>
</dbReference>
<feature type="non-terminal residue" evidence="1">
    <location>
        <position position="176"/>
    </location>
</feature>
<keyword evidence="2" id="KW-1185">Reference proteome</keyword>
<gene>
    <name evidence="1" type="ORF">PCOR1329_LOCUS78462</name>
</gene>
<protein>
    <submittedName>
        <fullName evidence="1">Uncharacterized protein</fullName>
    </submittedName>
</protein>
<reference evidence="1" key="1">
    <citation type="submission" date="2023-10" db="EMBL/GenBank/DDBJ databases">
        <authorList>
            <person name="Chen Y."/>
            <person name="Shah S."/>
            <person name="Dougan E. K."/>
            <person name="Thang M."/>
            <person name="Chan C."/>
        </authorList>
    </citation>
    <scope>NUCLEOTIDE SEQUENCE [LARGE SCALE GENOMIC DNA]</scope>
</reference>
<proteinExistence type="predicted"/>
<feature type="non-terminal residue" evidence="1">
    <location>
        <position position="1"/>
    </location>
</feature>
<evidence type="ECO:0000313" key="1">
    <source>
        <dbReference type="EMBL" id="CAK0901539.1"/>
    </source>
</evidence>
<comment type="caution">
    <text evidence="1">The sequence shown here is derived from an EMBL/GenBank/DDBJ whole genome shotgun (WGS) entry which is preliminary data.</text>
</comment>
<evidence type="ECO:0000313" key="2">
    <source>
        <dbReference type="Proteomes" id="UP001189429"/>
    </source>
</evidence>